<accession>A0AAE0BIK0</accession>
<dbReference type="EMBL" id="LGRX02035004">
    <property type="protein sequence ID" value="KAK3236510.1"/>
    <property type="molecule type" value="Genomic_DNA"/>
</dbReference>
<dbReference type="Proteomes" id="UP001190700">
    <property type="component" value="Unassembled WGS sequence"/>
</dbReference>
<dbReference type="AlphaFoldDB" id="A0AAE0BIK0"/>
<keyword evidence="2" id="KW-1185">Reference proteome</keyword>
<feature type="non-terminal residue" evidence="1">
    <location>
        <position position="1"/>
    </location>
</feature>
<organism evidence="1 2">
    <name type="scientific">Cymbomonas tetramitiformis</name>
    <dbReference type="NCBI Taxonomy" id="36881"/>
    <lineage>
        <taxon>Eukaryota</taxon>
        <taxon>Viridiplantae</taxon>
        <taxon>Chlorophyta</taxon>
        <taxon>Pyramimonadophyceae</taxon>
        <taxon>Pyramimonadales</taxon>
        <taxon>Pyramimonadaceae</taxon>
        <taxon>Cymbomonas</taxon>
    </lineage>
</organism>
<proteinExistence type="predicted"/>
<reference evidence="1 2" key="1">
    <citation type="journal article" date="2015" name="Genome Biol. Evol.">
        <title>Comparative Genomics of a Bacterivorous Green Alga Reveals Evolutionary Causalities and Consequences of Phago-Mixotrophic Mode of Nutrition.</title>
        <authorList>
            <person name="Burns J.A."/>
            <person name="Paasch A."/>
            <person name="Narechania A."/>
            <person name="Kim E."/>
        </authorList>
    </citation>
    <scope>NUCLEOTIDE SEQUENCE [LARGE SCALE GENOMIC DNA]</scope>
    <source>
        <strain evidence="1 2">PLY_AMNH</strain>
    </source>
</reference>
<name>A0AAE0BIK0_9CHLO</name>
<evidence type="ECO:0000313" key="2">
    <source>
        <dbReference type="Proteomes" id="UP001190700"/>
    </source>
</evidence>
<comment type="caution">
    <text evidence="1">The sequence shown here is derived from an EMBL/GenBank/DDBJ whole genome shotgun (WGS) entry which is preliminary data.</text>
</comment>
<sequence>VYFYADPGSKTGHTLQHAGSDAATCFSAVSNYTSAADVDSTWIFTMTGVPDSGPEATLDWSLTGTDLVCNNVGCFFTFCGFAVDTYTLTGDISVFGASIQQASGVLYVLNAPPPTAATFTSHNEDFATNMTAHFNADLVNMTEIFYVAGSIVASITLQFAGTDYGAALAYYTSLSADTDLTLTLSDAFWDSFRPIELLSSSLAAVYPPRPHLHPLPPCPFSTTSTPYPRV</sequence>
<evidence type="ECO:0000313" key="1">
    <source>
        <dbReference type="EMBL" id="KAK3236510.1"/>
    </source>
</evidence>
<gene>
    <name evidence="1" type="ORF">CYMTET_53345</name>
</gene>
<protein>
    <submittedName>
        <fullName evidence="1">Uncharacterized protein</fullName>
    </submittedName>
</protein>